<dbReference type="Proteomes" id="UP001197214">
    <property type="component" value="Unassembled WGS sequence"/>
</dbReference>
<reference evidence="3 4" key="1">
    <citation type="submission" date="2021-07" db="EMBL/GenBank/DDBJ databases">
        <title>Stakelama flava sp. nov., a novel endophytic bacterium isolated from branch of Kandelia candel.</title>
        <authorList>
            <person name="Tuo L."/>
        </authorList>
    </citation>
    <scope>NUCLEOTIDE SEQUENCE [LARGE SCALE GENOMIC DNA]</scope>
    <source>
        <strain evidence="3 4">CBK3Z-3</strain>
    </source>
</reference>
<dbReference type="PANTHER" id="PTHR11895">
    <property type="entry name" value="TRANSAMIDASE"/>
    <property type="match status" value="1"/>
</dbReference>
<feature type="domain" description="Allophanate hydrolase C-terminal" evidence="2">
    <location>
        <begin position="465"/>
        <end position="587"/>
    </location>
</feature>
<accession>A0ABS6XNM1</accession>
<dbReference type="NCBIfam" id="NF006043">
    <property type="entry name" value="PRK08186.1"/>
    <property type="match status" value="1"/>
</dbReference>
<evidence type="ECO:0000313" key="3">
    <source>
        <dbReference type="EMBL" id="MBW4331825.1"/>
    </source>
</evidence>
<dbReference type="Pfam" id="PF01425">
    <property type="entry name" value="Amidase"/>
    <property type="match status" value="1"/>
</dbReference>
<sequence length="591" mass="62114">MIDLSRLDAVAIADAVRSGRSSAVQIIDDVLHRLDRYDHIQPQAWISRFSPADLCDAAAAVDARIAAGEALPLAGVPFAVKDNIDVAGLETTAGCPSYGYAPERDATVVARLRAAGAICIGKTNLDQFATGLNGTRSPYGAPRNAYNLDYVSGGSSSGSAVVVAAGLTAFALGTDTAGSGRVPAAFNHLIGFKPTRGRWSSTGLVPACRTLDCITVFASTIADTALVDRCVAGFDAGDPFSLSVPDVARGAKRIGVPLPDQRVWFGDLESQRLYEKALDRLGATGASITEFDASPLSEAAQLLYGGPWVAERTAALGDVLARDPTDFDPVVRDIVAKGTDISAVELFEGMYRLAELRRVADGLWERFDLFAFPTTGCTYRVKEMRAEPVTLNSNLGAYTNFVNLLDMAAIALPAGARPNGTGFGITLIGPPGTDRALQDAAAAYLTSAALADPPPLDMEDHMDTVKLAVVGAHLKDMPLHWQLKSRDAAFVEATTTAPNYRLYALANSTPPKPALVHAEEGAAIPVEVYELGMEAFGSFVAEVPPPLAIGTVTLGDGSVVKGFVSEPRATIGATDITDLGGWRAFIASKTD</sequence>
<dbReference type="InterPro" id="IPR023631">
    <property type="entry name" value="Amidase_dom"/>
</dbReference>
<dbReference type="EC" id="3.5.1.54" evidence="3"/>
<dbReference type="InterPro" id="IPR014085">
    <property type="entry name" value="Allophanate_hydrolase"/>
</dbReference>
<dbReference type="NCBIfam" id="TIGR02713">
    <property type="entry name" value="allophanate_hyd"/>
    <property type="match status" value="1"/>
</dbReference>
<evidence type="ECO:0000313" key="4">
    <source>
        <dbReference type="Proteomes" id="UP001197214"/>
    </source>
</evidence>
<name>A0ABS6XNM1_9SPHN</name>
<dbReference type="Pfam" id="PF21986">
    <property type="entry name" value="AH_C"/>
    <property type="match status" value="1"/>
</dbReference>
<evidence type="ECO:0000259" key="2">
    <source>
        <dbReference type="Pfam" id="PF21986"/>
    </source>
</evidence>
<dbReference type="PANTHER" id="PTHR11895:SF169">
    <property type="entry name" value="GLUTAMYL-TRNA(GLN) AMIDOTRANSFERASE"/>
    <property type="match status" value="1"/>
</dbReference>
<protein>
    <submittedName>
        <fullName evidence="3">Allophanate hydrolase</fullName>
        <ecNumber evidence="3">3.5.1.54</ecNumber>
    </submittedName>
</protein>
<dbReference type="InterPro" id="IPR053844">
    <property type="entry name" value="AH_C"/>
</dbReference>
<comment type="caution">
    <text evidence="3">The sequence shown here is derived from an EMBL/GenBank/DDBJ whole genome shotgun (WGS) entry which is preliminary data.</text>
</comment>
<feature type="domain" description="Amidase" evidence="1">
    <location>
        <begin position="33"/>
        <end position="437"/>
    </location>
</feature>
<evidence type="ECO:0000259" key="1">
    <source>
        <dbReference type="Pfam" id="PF01425"/>
    </source>
</evidence>
<dbReference type="InterPro" id="IPR000120">
    <property type="entry name" value="Amidase"/>
</dbReference>
<proteinExistence type="predicted"/>
<dbReference type="GO" id="GO:0004039">
    <property type="term" value="F:allophanate hydrolase activity"/>
    <property type="evidence" value="ECO:0007669"/>
    <property type="project" value="UniProtKB-EC"/>
</dbReference>
<keyword evidence="3" id="KW-0378">Hydrolase</keyword>
<dbReference type="RefSeq" id="WP_219238944.1">
    <property type="nucleotide sequence ID" value="NZ_JAHWZX010000013.1"/>
</dbReference>
<organism evidence="3 4">
    <name type="scientific">Stakelama flava</name>
    <dbReference type="NCBI Taxonomy" id="2860338"/>
    <lineage>
        <taxon>Bacteria</taxon>
        <taxon>Pseudomonadati</taxon>
        <taxon>Pseudomonadota</taxon>
        <taxon>Alphaproteobacteria</taxon>
        <taxon>Sphingomonadales</taxon>
        <taxon>Sphingomonadaceae</taxon>
        <taxon>Stakelama</taxon>
    </lineage>
</organism>
<gene>
    <name evidence="3" type="primary">atzF</name>
    <name evidence="3" type="ORF">KY084_13200</name>
</gene>
<dbReference type="EMBL" id="JAHWZX010000013">
    <property type="protein sequence ID" value="MBW4331825.1"/>
    <property type="molecule type" value="Genomic_DNA"/>
</dbReference>
<keyword evidence="4" id="KW-1185">Reference proteome</keyword>